<keyword evidence="2" id="KW-1185">Reference proteome</keyword>
<dbReference type="EMBL" id="JQ513383">
    <property type="protein sequence ID" value="AFA44670.1"/>
    <property type="molecule type" value="Genomic_DNA"/>
</dbReference>
<dbReference type="GeneID" id="14012985"/>
<dbReference type="KEGG" id="vg:14012985"/>
<protein>
    <submittedName>
        <fullName evidence="1">Uncharacterized protein</fullName>
    </submittedName>
</protein>
<accession>H6X4K4</accession>
<proteinExistence type="predicted"/>
<sequence length="111" mass="13516">MKYKSIVHKRFKSIYYTEINVHKKVKGIDFYIDKVYLDYDVVTNTFECTDLFDSIPVPNLAELSEEEEFQYSLVYEDIWGFKWDYYRMVSYQKALISSIKKQNYLLINLEY</sequence>
<evidence type="ECO:0000313" key="2">
    <source>
        <dbReference type="Proteomes" id="UP000007524"/>
    </source>
</evidence>
<gene>
    <name evidence="1" type="ORF">RaK2_00397</name>
</gene>
<evidence type="ECO:0000313" key="1">
    <source>
        <dbReference type="EMBL" id="AFA44670.1"/>
    </source>
</evidence>
<dbReference type="RefSeq" id="YP_007007552.1">
    <property type="nucleotide sequence ID" value="NC_019526.1"/>
</dbReference>
<name>H6X4K4_9CAUD</name>
<dbReference type="Proteomes" id="UP000007524">
    <property type="component" value="Segment"/>
</dbReference>
<organism evidence="1 2">
    <name type="scientific">Klebsiella phage vB_KleM_RaK2</name>
    <dbReference type="NCBI Taxonomy" id="1147094"/>
    <lineage>
        <taxon>Viruses</taxon>
        <taxon>Duplodnaviria</taxon>
        <taxon>Heunggongvirae</taxon>
        <taxon>Uroviricota</taxon>
        <taxon>Caudoviricetes</taxon>
        <taxon>Alcyoneusvirus</taxon>
        <taxon>Alcyoneusvirus RaK2</taxon>
    </lineage>
</organism>
<reference evidence="1 2" key="1">
    <citation type="journal article" date="2012" name="J. Virol.">
        <title>Genome of Klebsiella sp.-Infecting Bacteriophage vB_KleM_RaK2.</title>
        <authorList>
            <person name="Simoliunas E."/>
            <person name="Kaliniene L."/>
            <person name="Truncaite L."/>
            <person name="Klausa V."/>
            <person name="Zajanckauskaite A."/>
            <person name="Meskys R."/>
        </authorList>
    </citation>
    <scope>NUCLEOTIDE SEQUENCE [LARGE SCALE GENOMIC DNA]</scope>
</reference>